<reference evidence="1 2" key="1">
    <citation type="journal article" date="2019" name="J Genomics">
        <title>The Draft Genome of a Hydrogen-producing Cyanobacterium, Arthrospira platensis NIES-46.</title>
        <authorList>
            <person name="Suzuki S."/>
            <person name="Yamaguchi H."/>
            <person name="Kawachi M."/>
        </authorList>
    </citation>
    <scope>NUCLEOTIDE SEQUENCE [LARGE SCALE GENOMIC DNA]</scope>
    <source>
        <strain evidence="1 2">NIES-46</strain>
    </source>
</reference>
<sequence>MPTSQGMDIDTAAIKSIMTRASLKTTWLYTAPKVEVRKQGVVTLFLRKRVSISGAVCWETRKHGFEVELGKVTSCSTITQITIQGSSHLRPSIS</sequence>
<proteinExistence type="predicted"/>
<evidence type="ECO:0000313" key="1">
    <source>
        <dbReference type="EMBL" id="GCE95018.1"/>
    </source>
</evidence>
<organism evidence="1 2">
    <name type="scientific">Limnospira platensis NIES-46</name>
    <dbReference type="NCBI Taxonomy" id="1236695"/>
    <lineage>
        <taxon>Bacteria</taxon>
        <taxon>Bacillati</taxon>
        <taxon>Cyanobacteriota</taxon>
        <taxon>Cyanophyceae</taxon>
        <taxon>Oscillatoriophycideae</taxon>
        <taxon>Oscillatoriales</taxon>
        <taxon>Sirenicapillariaceae</taxon>
        <taxon>Limnospira</taxon>
    </lineage>
</organism>
<evidence type="ECO:0008006" key="3">
    <source>
        <dbReference type="Google" id="ProtNLM"/>
    </source>
</evidence>
<dbReference type="Proteomes" id="UP000326169">
    <property type="component" value="Unassembled WGS sequence"/>
</dbReference>
<keyword evidence="2" id="KW-1185">Reference proteome</keyword>
<name>A0A5M3TAX0_LIMPL</name>
<dbReference type="EMBL" id="BIMW01000121">
    <property type="protein sequence ID" value="GCE95018.1"/>
    <property type="molecule type" value="Genomic_DNA"/>
</dbReference>
<protein>
    <recommendedName>
        <fullName evidence="3">Transposase</fullName>
    </recommendedName>
</protein>
<comment type="caution">
    <text evidence="1">The sequence shown here is derived from an EMBL/GenBank/DDBJ whole genome shotgun (WGS) entry which is preliminary data.</text>
</comment>
<gene>
    <name evidence="1" type="ORF">NIES46_30790</name>
</gene>
<accession>A0A5M3TAX0</accession>
<evidence type="ECO:0000313" key="2">
    <source>
        <dbReference type="Proteomes" id="UP000326169"/>
    </source>
</evidence>